<dbReference type="Pfam" id="PF00009">
    <property type="entry name" value="GTP_EFTU"/>
    <property type="match status" value="1"/>
</dbReference>
<keyword evidence="3" id="KW-0342">GTP-binding</keyword>
<keyword evidence="7" id="KW-1185">Reference proteome</keyword>
<dbReference type="InterPro" id="IPR035647">
    <property type="entry name" value="EFG_III/V"/>
</dbReference>
<dbReference type="Pfam" id="PF03764">
    <property type="entry name" value="EFG_IV"/>
    <property type="match status" value="1"/>
</dbReference>
<proteinExistence type="predicted"/>
<dbReference type="InterPro" id="IPR009000">
    <property type="entry name" value="Transl_B-barrel_sf"/>
</dbReference>
<dbReference type="PROSITE" id="PS00301">
    <property type="entry name" value="G_TR_1"/>
    <property type="match status" value="1"/>
</dbReference>
<dbReference type="Gene3D" id="3.40.50.300">
    <property type="entry name" value="P-loop containing nucleotide triphosphate hydrolases"/>
    <property type="match status" value="1"/>
</dbReference>
<dbReference type="InterPro" id="IPR000640">
    <property type="entry name" value="EFG_V-like"/>
</dbReference>
<dbReference type="InterPro" id="IPR027417">
    <property type="entry name" value="P-loop_NTPase"/>
</dbReference>
<feature type="region of interest" description="Disordered" evidence="4">
    <location>
        <begin position="1"/>
        <end position="25"/>
    </location>
</feature>
<dbReference type="SUPFAM" id="SSF52540">
    <property type="entry name" value="P-loop containing nucleoside triphosphate hydrolases"/>
    <property type="match status" value="1"/>
</dbReference>
<evidence type="ECO:0000256" key="2">
    <source>
        <dbReference type="ARBA" id="ARBA00022917"/>
    </source>
</evidence>
<dbReference type="InterPro" id="IPR005517">
    <property type="entry name" value="Transl_elong_EFG/EF2_IV"/>
</dbReference>
<dbReference type="Gene3D" id="3.30.70.870">
    <property type="entry name" value="Elongation Factor G (Translational Gtpase), domain 3"/>
    <property type="match status" value="1"/>
</dbReference>
<dbReference type="Gene3D" id="3.30.230.10">
    <property type="match status" value="1"/>
</dbReference>
<organism evidence="6 7">
    <name type="scientific">Streptomyces smyrnaeus</name>
    <dbReference type="NCBI Taxonomy" id="1387713"/>
    <lineage>
        <taxon>Bacteria</taxon>
        <taxon>Bacillati</taxon>
        <taxon>Actinomycetota</taxon>
        <taxon>Actinomycetes</taxon>
        <taxon>Kitasatosporales</taxon>
        <taxon>Streptomycetaceae</taxon>
        <taxon>Streptomyces</taxon>
    </lineage>
</organism>
<keyword evidence="2" id="KW-0648">Protein biosynthesis</keyword>
<evidence type="ECO:0000313" key="6">
    <source>
        <dbReference type="EMBL" id="MBO8202323.1"/>
    </source>
</evidence>
<dbReference type="InterPro" id="IPR020568">
    <property type="entry name" value="Ribosomal_Su5_D2-typ_SF"/>
</dbReference>
<dbReference type="PANTHER" id="PTHR43261:SF1">
    <property type="entry name" value="RIBOSOME-RELEASING FACTOR 2, MITOCHONDRIAL"/>
    <property type="match status" value="1"/>
</dbReference>
<dbReference type="PRINTS" id="PR01037">
    <property type="entry name" value="TCRTETOQM"/>
</dbReference>
<dbReference type="EMBL" id="JAFFZM010000022">
    <property type="protein sequence ID" value="MBO8202323.1"/>
    <property type="molecule type" value="Genomic_DNA"/>
</dbReference>
<dbReference type="SUPFAM" id="SSF54980">
    <property type="entry name" value="EF-G C-terminal domain-like"/>
    <property type="match status" value="2"/>
</dbReference>
<dbReference type="Pfam" id="PF00679">
    <property type="entry name" value="EFG_C"/>
    <property type="match status" value="1"/>
</dbReference>
<dbReference type="Proteomes" id="UP000721954">
    <property type="component" value="Unassembled WGS sequence"/>
</dbReference>
<dbReference type="GeneID" id="96262690"/>
<evidence type="ECO:0000256" key="3">
    <source>
        <dbReference type="ARBA" id="ARBA00023134"/>
    </source>
</evidence>
<dbReference type="Gene3D" id="2.40.30.10">
    <property type="entry name" value="Translation factors"/>
    <property type="match status" value="1"/>
</dbReference>
<evidence type="ECO:0000256" key="4">
    <source>
        <dbReference type="SAM" id="MobiDB-lite"/>
    </source>
</evidence>
<dbReference type="SMART" id="SM00889">
    <property type="entry name" value="EFG_IV"/>
    <property type="match status" value="1"/>
</dbReference>
<feature type="domain" description="Tr-type G" evidence="5">
    <location>
        <begin position="23"/>
        <end position="273"/>
    </location>
</feature>
<dbReference type="SUPFAM" id="SSF54211">
    <property type="entry name" value="Ribosomal protein S5 domain 2-like"/>
    <property type="match status" value="1"/>
</dbReference>
<comment type="caution">
    <text evidence="6">The sequence shown here is derived from an EMBL/GenBank/DDBJ whole genome shotgun (WGS) entry which is preliminary data.</text>
</comment>
<gene>
    <name evidence="6" type="ORF">JW613_29145</name>
</gene>
<dbReference type="InterPro" id="IPR031157">
    <property type="entry name" value="G_TR_CS"/>
</dbReference>
<evidence type="ECO:0000256" key="1">
    <source>
        <dbReference type="ARBA" id="ARBA00022741"/>
    </source>
</evidence>
<evidence type="ECO:0000313" key="7">
    <source>
        <dbReference type="Proteomes" id="UP000721954"/>
    </source>
</evidence>
<evidence type="ECO:0000259" key="5">
    <source>
        <dbReference type="PROSITE" id="PS51722"/>
    </source>
</evidence>
<dbReference type="NCBIfam" id="TIGR00231">
    <property type="entry name" value="small_GTP"/>
    <property type="match status" value="1"/>
</dbReference>
<dbReference type="PRINTS" id="PR00315">
    <property type="entry name" value="ELONGATNFCT"/>
</dbReference>
<accession>A0ABS3Y3V2</accession>
<feature type="region of interest" description="Disordered" evidence="4">
    <location>
        <begin position="505"/>
        <end position="528"/>
    </location>
</feature>
<dbReference type="RefSeq" id="WP_209213872.1">
    <property type="nucleotide sequence ID" value="NZ_JAFFZM010000022.1"/>
</dbReference>
<dbReference type="SUPFAM" id="SSF50447">
    <property type="entry name" value="Translation proteins"/>
    <property type="match status" value="1"/>
</dbReference>
<keyword evidence="1" id="KW-0547">Nucleotide-binding</keyword>
<name>A0ABS3Y3V2_9ACTN</name>
<dbReference type="InterPro" id="IPR000795">
    <property type="entry name" value="T_Tr_GTP-bd_dom"/>
</dbReference>
<dbReference type="InterPro" id="IPR005225">
    <property type="entry name" value="Small_GTP-bd"/>
</dbReference>
<dbReference type="PANTHER" id="PTHR43261">
    <property type="entry name" value="TRANSLATION ELONGATION FACTOR G-RELATED"/>
    <property type="match status" value="1"/>
</dbReference>
<reference evidence="6 7" key="1">
    <citation type="submission" date="2021-02" db="EMBL/GenBank/DDBJ databases">
        <title>Streptomyces spirodelae sp. nov., isolated from duckweed.</title>
        <authorList>
            <person name="Saimee Y."/>
            <person name="Duangmal K."/>
        </authorList>
    </citation>
    <scope>NUCLEOTIDE SEQUENCE [LARGE SCALE GENOMIC DNA]</scope>
    <source>
        <strain evidence="6 7">DSM 42105</strain>
    </source>
</reference>
<dbReference type="InterPro" id="IPR014721">
    <property type="entry name" value="Ribsml_uS5_D2-typ_fold_subgr"/>
</dbReference>
<protein>
    <submittedName>
        <fullName evidence="6">TetM/TetW/TetO/TetS family tetracycline resistance ribosomal protection protein</fullName>
    </submittedName>
</protein>
<dbReference type="CDD" id="cd04168">
    <property type="entry name" value="TetM_like"/>
    <property type="match status" value="1"/>
</dbReference>
<sequence length="701" mass="73093">MSAPRTGHPTGARVPHTSAHTPATTRNIGILAHVDAGKTSLTERLLYDTGASSTLGSVDAGSTRTDTGAIERQRGITVRSAVASFAVGGARVNLIDTPGHSDFVAEVERALGVLDGAVLVLSAVEGVQPQTRVLLRTLRELELPTLLFVNKIDRAGARYTALLTDIRQKLAPHIVPLSRVQGLGTRDARALPVRLDADPHARAGAAETLAEHDDALLERVVDGPPPTGEELWAALAAHTADGVVHPVYFGSALTGEGVGALVEGMAELLPAATDARTGDPAGPRGSEPRGTVFAVERGPSGAKTACVRLFAGRLALRERVTLHRYSPEGSREEHTGRITFLEVAGDPGRHPARLTAGEIGWVRGLPQVRVGDVLGELADVPEGDTADDGADTAAGPGVGVHIGTGGDGAGQEDGVPRHRHFAPPTLQALARPAEPGRAAAERLHAALTSMAEQDPLLHARAEPDGATSVLLHGEVQKEIVAATLAQEYGVEAVFAPSRTVCRERPTGTGEAFDGIGATGRNSPASSGHWATVGLRVEPGLRGSGAVFRYETELGALPPAFHRAVEEGVHAALRTGPHGWAVTDCVVTLMRSGFAGPVSTAADFRGLTRLVLARALERAGTRVYEPYHSFELEVPDDTLPGVTAALAPLGATFTETVPGRAVCALKGTIPARHVSRAERTLPGLTRGEAAWWSRAAGEQPLS</sequence>
<dbReference type="PROSITE" id="PS51722">
    <property type="entry name" value="G_TR_2"/>
    <property type="match status" value="1"/>
</dbReference>